<dbReference type="Gene3D" id="3.50.50.60">
    <property type="entry name" value="FAD/NAD(P)-binding domain"/>
    <property type="match status" value="2"/>
</dbReference>
<dbReference type="Pfam" id="PF22607">
    <property type="entry name" value="FAD_binding-like"/>
    <property type="match status" value="1"/>
</dbReference>
<evidence type="ECO:0000313" key="3">
    <source>
        <dbReference type="EMBL" id="QGX95414.1"/>
    </source>
</evidence>
<dbReference type="PRINTS" id="PR00420">
    <property type="entry name" value="RNGMNOXGNASE"/>
</dbReference>
<organism evidence="3 4">
    <name type="scientific">Haloplanus rallus</name>
    <dbReference type="NCBI Taxonomy" id="1816183"/>
    <lineage>
        <taxon>Archaea</taxon>
        <taxon>Methanobacteriati</taxon>
        <taxon>Methanobacteriota</taxon>
        <taxon>Stenosarchaea group</taxon>
        <taxon>Halobacteria</taxon>
        <taxon>Halobacteriales</taxon>
        <taxon>Haloferacaceae</taxon>
        <taxon>Haloplanus</taxon>
    </lineage>
</organism>
<keyword evidence="3" id="KW-0560">Oxidoreductase</keyword>
<dbReference type="InterPro" id="IPR036188">
    <property type="entry name" value="FAD/NAD-bd_sf"/>
</dbReference>
<feature type="region of interest" description="Disordered" evidence="1">
    <location>
        <begin position="256"/>
        <end position="275"/>
    </location>
</feature>
<dbReference type="PANTHER" id="PTHR47469:SF2">
    <property type="entry name" value="OS06G0597600 PROTEIN"/>
    <property type="match status" value="1"/>
</dbReference>
<proteinExistence type="predicted"/>
<dbReference type="KEGG" id="hra:EI982_11720"/>
<keyword evidence="3" id="KW-0503">Monooxygenase</keyword>
<evidence type="ECO:0000313" key="4">
    <source>
        <dbReference type="Proteomes" id="UP000428325"/>
    </source>
</evidence>
<keyword evidence="4" id="KW-1185">Reference proteome</keyword>
<dbReference type="InterPro" id="IPR054707">
    <property type="entry name" value="DhpH_subs-bd"/>
</dbReference>
<gene>
    <name evidence="3" type="ORF">EI982_11720</name>
</gene>
<dbReference type="InterPro" id="IPR053212">
    <property type="entry name" value="DHP_3-monooxygenase"/>
</dbReference>
<accession>A0A6B9FA85</accession>
<reference evidence="3 4" key="1">
    <citation type="submission" date="2018-12" db="EMBL/GenBank/DDBJ databases">
        <title>Complete genome sequence of Haloplanus rallus MBLA0036.</title>
        <authorList>
            <person name="Nam Y.-d."/>
            <person name="Kang J."/>
            <person name="Chung W.-H."/>
            <person name="Park Y.S."/>
        </authorList>
    </citation>
    <scope>NUCLEOTIDE SEQUENCE [LARGE SCALE GENOMIC DNA]</scope>
    <source>
        <strain evidence="3 4">MBLA0036</strain>
    </source>
</reference>
<dbReference type="EMBL" id="CP034345">
    <property type="protein sequence ID" value="QGX95414.1"/>
    <property type="molecule type" value="Genomic_DNA"/>
</dbReference>
<dbReference type="GO" id="GO:0004497">
    <property type="term" value="F:monooxygenase activity"/>
    <property type="evidence" value="ECO:0007669"/>
    <property type="project" value="UniProtKB-KW"/>
</dbReference>
<name>A0A6B9FA85_9EURY</name>
<dbReference type="OrthoDB" id="213386at2157"/>
<dbReference type="Proteomes" id="UP000428325">
    <property type="component" value="Chromosome"/>
</dbReference>
<evidence type="ECO:0000256" key="1">
    <source>
        <dbReference type="SAM" id="MobiDB-lite"/>
    </source>
</evidence>
<feature type="domain" description="2,6-dihydroxypyridine 3-monooxygenase substrate binding" evidence="2">
    <location>
        <begin position="172"/>
        <end position="299"/>
    </location>
</feature>
<dbReference type="NCBIfam" id="NF005566">
    <property type="entry name" value="PRK07236.1"/>
    <property type="match status" value="1"/>
</dbReference>
<evidence type="ECO:0000259" key="2">
    <source>
        <dbReference type="Pfam" id="PF22607"/>
    </source>
</evidence>
<protein>
    <submittedName>
        <fullName evidence="3">FAD-dependent monooxygenase</fullName>
    </submittedName>
</protein>
<dbReference type="SUPFAM" id="SSF51905">
    <property type="entry name" value="FAD/NAD(P)-binding domain"/>
    <property type="match status" value="1"/>
</dbReference>
<dbReference type="SUPFAM" id="SSF54373">
    <property type="entry name" value="FAD-linked reductases, C-terminal domain"/>
    <property type="match status" value="1"/>
</dbReference>
<sequence>MSPDDTTRSTDDLTVTVSGGSMGGLFTGIALDRAGHDVVVFEQSTGELRSRGGGIVAQRSVRRFLADHDVADPSGLTTTTSERRFLTADGDVRTATPDSMAFTSWDAVYRRLRDAFPDGRYHTGRRVDDVAPATGTVTFADGIERAADLVVAAEGGRSSTRAGLYPDVSPAFADYVAWRGVVPESDLPAAVVDTAADRFTFYQGDGLLFLSYFIPGADGGVEPGDRRLNWVWYDTLGERDRGRIFTDASGAERRFGVPPGGLRDPVERRRRDRASTTLPPTFAATVAATDEPFVQAIYDLAVPSMVVDRACLLGDAAFVARPHTAAGTAKAADDAVELAAALDDHDALDAALAAWDRERTDAGSRLVERGKRMGDDRLGLGG</sequence>
<dbReference type="PANTHER" id="PTHR47469">
    <property type="entry name" value="MONOOXYGENASE-LIKE"/>
    <property type="match status" value="1"/>
</dbReference>
<dbReference type="AlphaFoldDB" id="A0A6B9FA85"/>